<dbReference type="InterPro" id="IPR050745">
    <property type="entry name" value="Multifunctional_regulatory"/>
</dbReference>
<dbReference type="InterPro" id="IPR036770">
    <property type="entry name" value="Ankyrin_rpt-contain_sf"/>
</dbReference>
<dbReference type="STRING" id="5722.A2DA40"/>
<keyword evidence="2 3" id="KW-0040">ANK repeat</keyword>
<evidence type="ECO:0000256" key="2">
    <source>
        <dbReference type="ARBA" id="ARBA00023043"/>
    </source>
</evidence>
<evidence type="ECO:0000313" key="5">
    <source>
        <dbReference type="Proteomes" id="UP000001542"/>
    </source>
</evidence>
<sequence>MQWIIKAKIHAKVNDCKTALHSATDEYGDYSEPVRFLISRGADTNAKDNEYKTPLHNAFIHRCKNITELLLSNDARDKYGRTALHWAAKSSNIEIVKLLISHVAKINAVDNKYKTPLQCVKNQKFRQAMELLISLGVEIKQVNKRQKDYIWMSILICKVQI</sequence>
<evidence type="ECO:0000256" key="3">
    <source>
        <dbReference type="PROSITE-ProRule" id="PRU00023"/>
    </source>
</evidence>
<accession>A2DA40</accession>
<keyword evidence="5" id="KW-1185">Reference proteome</keyword>
<dbReference type="VEuPathDB" id="TrichDB:TVAGG3_0266160"/>
<dbReference type="InParanoid" id="A2DA40"/>
<dbReference type="Gene3D" id="1.25.40.20">
    <property type="entry name" value="Ankyrin repeat-containing domain"/>
    <property type="match status" value="2"/>
</dbReference>
<gene>
    <name evidence="4" type="ORF">TVAG_476170</name>
</gene>
<feature type="repeat" description="ANK" evidence="3">
    <location>
        <begin position="79"/>
        <end position="111"/>
    </location>
</feature>
<dbReference type="PROSITE" id="PS50088">
    <property type="entry name" value="ANK_REPEAT"/>
    <property type="match status" value="2"/>
</dbReference>
<organism evidence="4 5">
    <name type="scientific">Trichomonas vaginalis (strain ATCC PRA-98 / G3)</name>
    <dbReference type="NCBI Taxonomy" id="412133"/>
    <lineage>
        <taxon>Eukaryota</taxon>
        <taxon>Metamonada</taxon>
        <taxon>Parabasalia</taxon>
        <taxon>Trichomonadida</taxon>
        <taxon>Trichomonadidae</taxon>
        <taxon>Trichomonas</taxon>
    </lineage>
</organism>
<keyword evidence="1" id="KW-0677">Repeat</keyword>
<dbReference type="PANTHER" id="PTHR24189">
    <property type="entry name" value="MYOTROPHIN"/>
    <property type="match status" value="1"/>
</dbReference>
<dbReference type="OrthoDB" id="10252328at2759"/>
<proteinExistence type="predicted"/>
<dbReference type="eggNOG" id="KOG4412">
    <property type="taxonomic scope" value="Eukaryota"/>
</dbReference>
<dbReference type="KEGG" id="tva:5468247"/>
<reference evidence="4" key="1">
    <citation type="submission" date="2006-10" db="EMBL/GenBank/DDBJ databases">
        <authorList>
            <person name="Amadeo P."/>
            <person name="Zhao Q."/>
            <person name="Wortman J."/>
            <person name="Fraser-Liggett C."/>
            <person name="Carlton J."/>
        </authorList>
    </citation>
    <scope>NUCLEOTIDE SEQUENCE</scope>
    <source>
        <strain evidence="4">G3</strain>
    </source>
</reference>
<feature type="repeat" description="ANK" evidence="3">
    <location>
        <begin position="15"/>
        <end position="49"/>
    </location>
</feature>
<dbReference type="PROSITE" id="PS50297">
    <property type="entry name" value="ANK_REP_REGION"/>
    <property type="match status" value="1"/>
</dbReference>
<dbReference type="SMART" id="SM00248">
    <property type="entry name" value="ANK"/>
    <property type="match status" value="4"/>
</dbReference>
<evidence type="ECO:0000256" key="1">
    <source>
        <dbReference type="ARBA" id="ARBA00022737"/>
    </source>
</evidence>
<dbReference type="SUPFAM" id="SSF48403">
    <property type="entry name" value="Ankyrin repeat"/>
    <property type="match status" value="1"/>
</dbReference>
<dbReference type="InterPro" id="IPR002110">
    <property type="entry name" value="Ankyrin_rpt"/>
</dbReference>
<evidence type="ECO:0000313" key="4">
    <source>
        <dbReference type="EMBL" id="EAY22688.1"/>
    </source>
</evidence>
<name>A2DA40_TRIV3</name>
<dbReference type="RefSeq" id="XP_001583674.1">
    <property type="nucleotide sequence ID" value="XM_001583624.1"/>
</dbReference>
<dbReference type="Pfam" id="PF12796">
    <property type="entry name" value="Ank_2"/>
    <property type="match status" value="1"/>
</dbReference>
<dbReference type="AlphaFoldDB" id="A2DA40"/>
<dbReference type="PRINTS" id="PR01415">
    <property type="entry name" value="ANKYRIN"/>
</dbReference>
<protein>
    <submittedName>
        <fullName evidence="4">Uncharacterized protein</fullName>
    </submittedName>
</protein>
<dbReference type="PANTHER" id="PTHR24189:SF50">
    <property type="entry name" value="ANKYRIN REPEAT AND SOCS BOX PROTEIN 2"/>
    <property type="match status" value="1"/>
</dbReference>
<dbReference type="EMBL" id="DS113182">
    <property type="protein sequence ID" value="EAY22688.1"/>
    <property type="molecule type" value="Genomic_DNA"/>
</dbReference>
<dbReference type="Proteomes" id="UP000001542">
    <property type="component" value="Unassembled WGS sequence"/>
</dbReference>
<reference evidence="4" key="2">
    <citation type="journal article" date="2007" name="Science">
        <title>Draft genome sequence of the sexually transmitted pathogen Trichomonas vaginalis.</title>
        <authorList>
            <person name="Carlton J.M."/>
            <person name="Hirt R.P."/>
            <person name="Silva J.C."/>
            <person name="Delcher A.L."/>
            <person name="Schatz M."/>
            <person name="Zhao Q."/>
            <person name="Wortman J.R."/>
            <person name="Bidwell S.L."/>
            <person name="Alsmark U.C.M."/>
            <person name="Besteiro S."/>
            <person name="Sicheritz-Ponten T."/>
            <person name="Noel C.J."/>
            <person name="Dacks J.B."/>
            <person name="Foster P.G."/>
            <person name="Simillion C."/>
            <person name="Van de Peer Y."/>
            <person name="Miranda-Saavedra D."/>
            <person name="Barton G.J."/>
            <person name="Westrop G.D."/>
            <person name="Mueller S."/>
            <person name="Dessi D."/>
            <person name="Fiori P.L."/>
            <person name="Ren Q."/>
            <person name="Paulsen I."/>
            <person name="Zhang H."/>
            <person name="Bastida-Corcuera F.D."/>
            <person name="Simoes-Barbosa A."/>
            <person name="Brown M.T."/>
            <person name="Hayes R.D."/>
            <person name="Mukherjee M."/>
            <person name="Okumura C.Y."/>
            <person name="Schneider R."/>
            <person name="Smith A.J."/>
            <person name="Vanacova S."/>
            <person name="Villalvazo M."/>
            <person name="Haas B.J."/>
            <person name="Pertea M."/>
            <person name="Feldblyum T.V."/>
            <person name="Utterback T.R."/>
            <person name="Shu C.L."/>
            <person name="Osoegawa K."/>
            <person name="de Jong P.J."/>
            <person name="Hrdy I."/>
            <person name="Horvathova L."/>
            <person name="Zubacova Z."/>
            <person name="Dolezal P."/>
            <person name="Malik S.B."/>
            <person name="Logsdon J.M. Jr."/>
            <person name="Henze K."/>
            <person name="Gupta A."/>
            <person name="Wang C.C."/>
            <person name="Dunne R.L."/>
            <person name="Upcroft J.A."/>
            <person name="Upcroft P."/>
            <person name="White O."/>
            <person name="Salzberg S.L."/>
            <person name="Tang P."/>
            <person name="Chiu C.-H."/>
            <person name="Lee Y.-S."/>
            <person name="Embley T.M."/>
            <person name="Coombs G.H."/>
            <person name="Mottram J.C."/>
            <person name="Tachezy J."/>
            <person name="Fraser-Liggett C.M."/>
            <person name="Johnson P.J."/>
        </authorList>
    </citation>
    <scope>NUCLEOTIDE SEQUENCE [LARGE SCALE GENOMIC DNA]</scope>
    <source>
        <strain evidence="4">G3</strain>
    </source>
</reference>